<dbReference type="Pfam" id="PF01048">
    <property type="entry name" value="PNP_UDP_1"/>
    <property type="match status" value="1"/>
</dbReference>
<dbReference type="KEGG" id="pmai:CF386_04885"/>
<comment type="catalytic activity">
    <reaction evidence="4">
        <text>uridine + phosphate = alpha-D-ribose 1-phosphate + uracil</text>
        <dbReference type="Rhea" id="RHEA:24388"/>
        <dbReference type="ChEBI" id="CHEBI:16704"/>
        <dbReference type="ChEBI" id="CHEBI:17568"/>
        <dbReference type="ChEBI" id="CHEBI:43474"/>
        <dbReference type="ChEBI" id="CHEBI:57720"/>
        <dbReference type="EC" id="2.4.2.3"/>
    </reaction>
</comment>
<dbReference type="GO" id="GO:0004850">
    <property type="term" value="F:uridine phosphorylase activity"/>
    <property type="evidence" value="ECO:0007669"/>
    <property type="project" value="UniProtKB-EC"/>
</dbReference>
<evidence type="ECO:0000256" key="1">
    <source>
        <dbReference type="ARBA" id="ARBA00010456"/>
    </source>
</evidence>
<dbReference type="GO" id="GO:0005829">
    <property type="term" value="C:cytosol"/>
    <property type="evidence" value="ECO:0007669"/>
    <property type="project" value="TreeGrafter"/>
</dbReference>
<gene>
    <name evidence="5 7" type="primary">deoD</name>
    <name evidence="7" type="ORF">CF386_04885</name>
</gene>
<dbReference type="AlphaFoldDB" id="A0A220VDT5"/>
<name>A0A220VDT5_9GAMM</name>
<feature type="binding site" evidence="5">
    <location>
        <position position="44"/>
    </location>
    <ligand>
        <name>phosphate</name>
        <dbReference type="ChEBI" id="CHEBI:43474"/>
        <note>ligand shared between dimeric partners</note>
    </ligand>
</feature>
<reference evidence="7 8" key="1">
    <citation type="journal article" date="2016" name="Int. J. Syst. Evol. Microbiol.">
        <title>Paraphotobacterium marinum gen. nov., sp. nov., a member of the family Vibrionaceae, isolated from surface seawater.</title>
        <authorList>
            <person name="Huang Z."/>
            <person name="Dong C."/>
            <person name="Shao Z."/>
        </authorList>
    </citation>
    <scope>NUCLEOTIDE SEQUENCE [LARGE SCALE GENOMIC DNA]</scope>
    <source>
        <strain evidence="7 8">NSCS20N07D</strain>
    </source>
</reference>
<evidence type="ECO:0000313" key="7">
    <source>
        <dbReference type="EMBL" id="ASK78386.1"/>
    </source>
</evidence>
<comment type="subunit">
    <text evidence="5">Homohexamer; trimer of homodimers.</text>
</comment>
<dbReference type="HAMAP" id="MF_01627">
    <property type="entry name" value="Pur_nucleosid_phosp"/>
    <property type="match status" value="1"/>
</dbReference>
<evidence type="ECO:0000256" key="3">
    <source>
        <dbReference type="ARBA" id="ARBA00022679"/>
    </source>
</evidence>
<feature type="domain" description="Nucleoside phosphorylase" evidence="6">
    <location>
        <begin position="17"/>
        <end position="210"/>
    </location>
</feature>
<comment type="catalytic activity">
    <reaction evidence="5">
        <text>a purine D-ribonucleoside + phosphate = a purine nucleobase + alpha-D-ribose 1-phosphate</text>
        <dbReference type="Rhea" id="RHEA:19805"/>
        <dbReference type="ChEBI" id="CHEBI:26386"/>
        <dbReference type="ChEBI" id="CHEBI:43474"/>
        <dbReference type="ChEBI" id="CHEBI:57720"/>
        <dbReference type="ChEBI" id="CHEBI:142355"/>
        <dbReference type="EC" id="2.4.2.1"/>
    </reaction>
</comment>
<keyword evidence="3 5" id="KW-0808">Transferase</keyword>
<dbReference type="SUPFAM" id="SSF53167">
    <property type="entry name" value="Purine and uridine phosphorylases"/>
    <property type="match status" value="1"/>
</dbReference>
<dbReference type="GO" id="GO:0006152">
    <property type="term" value="P:purine nucleoside catabolic process"/>
    <property type="evidence" value="ECO:0007669"/>
    <property type="project" value="TreeGrafter"/>
</dbReference>
<dbReference type="InterPro" id="IPR004402">
    <property type="entry name" value="DeoD-type"/>
</dbReference>
<organism evidence="7 8">
    <name type="scientific">Paraphotobacterium marinum</name>
    <dbReference type="NCBI Taxonomy" id="1755811"/>
    <lineage>
        <taxon>Bacteria</taxon>
        <taxon>Pseudomonadati</taxon>
        <taxon>Pseudomonadota</taxon>
        <taxon>Gammaproteobacteria</taxon>
        <taxon>Vibrionales</taxon>
        <taxon>Vibrionaceae</taxon>
        <taxon>Paraphotobacterium</taxon>
    </lineage>
</organism>
<dbReference type="EMBL" id="CP022355">
    <property type="protein sequence ID" value="ASK78386.1"/>
    <property type="molecule type" value="Genomic_DNA"/>
</dbReference>
<sequence length="234" mass="26161">MSTPHINANTDDFSDTVVMPGDPLRAKYISEHYLTRAKLVTNVRNMLGYTGLYKGKKISVMSSGMGIPSCSIYATELIKFYGVKKIVRVGSCGAVSDKIKVRDLILAHSVSTDSKVNEIRLNGYQFSLSSDFELMNKLFIQAKNHKLDLKVGNVFTTDSFYSLDNDLINLLRKYNFLAVEMETAGLLGIAQEYDIQAAAIYTVSDHIISNEAMSSDERERSFDEMIRLTLDALI</sequence>
<feature type="binding site" description="in other chain" evidence="5">
    <location>
        <position position="21"/>
    </location>
    <ligand>
        <name>phosphate</name>
        <dbReference type="ChEBI" id="CHEBI:43474"/>
        <note>ligand shared between dimeric partners</note>
    </ligand>
</feature>
<protein>
    <recommendedName>
        <fullName evidence="5">Purine nucleoside phosphorylase DeoD-type</fullName>
        <shortName evidence="5">PNP</shortName>
        <ecNumber evidence="5">2.4.2.1</ecNumber>
    </recommendedName>
</protein>
<feature type="binding site" description="in other chain" evidence="5">
    <location>
        <begin position="180"/>
        <end position="182"/>
    </location>
    <ligand>
        <name>a purine D-ribonucleoside</name>
        <dbReference type="ChEBI" id="CHEBI:142355"/>
        <note>ligand shared between dimeric partners</note>
    </ligand>
</feature>
<dbReference type="NCBIfam" id="NF004489">
    <property type="entry name" value="PRK05819.1"/>
    <property type="match status" value="1"/>
</dbReference>
<feature type="binding site" evidence="5">
    <location>
        <position position="5"/>
    </location>
    <ligand>
        <name>a purine D-ribonucleoside</name>
        <dbReference type="ChEBI" id="CHEBI:142355"/>
        <note>ligand shared between dimeric partners</note>
    </ligand>
</feature>
<feature type="active site" description="Proton donor" evidence="5">
    <location>
        <position position="205"/>
    </location>
</feature>
<dbReference type="NCBIfam" id="TIGR00107">
    <property type="entry name" value="deoD"/>
    <property type="match status" value="1"/>
</dbReference>
<dbReference type="OrthoDB" id="9782889at2"/>
<dbReference type="InterPro" id="IPR000845">
    <property type="entry name" value="Nucleoside_phosphorylase_d"/>
</dbReference>
<comment type="function">
    <text evidence="5">Catalyzes the reversible phosphorolytic breakdown of the N-glycosidic bond in the beta-(deoxy)ribonucleoside molecules, with the formation of the corresponding free purine bases and pentose-1-phosphate.</text>
</comment>
<comment type="similarity">
    <text evidence="1 5">Belongs to the PNP/UDP phosphorylase family.</text>
</comment>
<dbReference type="PANTHER" id="PTHR43691">
    <property type="entry name" value="URIDINE PHOSPHORYLASE"/>
    <property type="match status" value="1"/>
</dbReference>
<comment type="catalytic activity">
    <reaction evidence="5">
        <text>a purine 2'-deoxy-D-ribonucleoside + phosphate = a purine nucleobase + 2-deoxy-alpha-D-ribose 1-phosphate</text>
        <dbReference type="Rhea" id="RHEA:36431"/>
        <dbReference type="ChEBI" id="CHEBI:26386"/>
        <dbReference type="ChEBI" id="CHEBI:43474"/>
        <dbReference type="ChEBI" id="CHEBI:57259"/>
        <dbReference type="ChEBI" id="CHEBI:142361"/>
        <dbReference type="EC" id="2.4.2.1"/>
    </reaction>
</comment>
<feature type="binding site" description="in other chain" evidence="5">
    <location>
        <begin position="204"/>
        <end position="205"/>
    </location>
    <ligand>
        <name>a purine D-ribonucleoside</name>
        <dbReference type="ChEBI" id="CHEBI:142355"/>
        <note>ligand shared between dimeric partners</note>
    </ligand>
</feature>
<dbReference type="Proteomes" id="UP000242175">
    <property type="component" value="Chromosome large"/>
</dbReference>
<proteinExistence type="inferred from homology"/>
<evidence type="ECO:0000256" key="5">
    <source>
        <dbReference type="HAMAP-Rule" id="MF_01627"/>
    </source>
</evidence>
<dbReference type="EC" id="2.4.2.1" evidence="5"/>
<dbReference type="PANTHER" id="PTHR43691:SF11">
    <property type="entry name" value="FI09636P-RELATED"/>
    <property type="match status" value="1"/>
</dbReference>
<dbReference type="InterPro" id="IPR035994">
    <property type="entry name" value="Nucleoside_phosphorylase_sf"/>
</dbReference>
<keyword evidence="8" id="KW-1185">Reference proteome</keyword>
<dbReference type="Gene3D" id="3.40.50.1580">
    <property type="entry name" value="Nucleoside phosphorylase domain"/>
    <property type="match status" value="1"/>
</dbReference>
<evidence type="ECO:0000259" key="6">
    <source>
        <dbReference type="Pfam" id="PF01048"/>
    </source>
</evidence>
<feature type="binding site" description="in other chain" evidence="5">
    <location>
        <position position="25"/>
    </location>
    <ligand>
        <name>phosphate</name>
        <dbReference type="ChEBI" id="CHEBI:43474"/>
        <note>ligand shared between dimeric partners</note>
    </ligand>
</feature>
<dbReference type="InterPro" id="IPR018016">
    <property type="entry name" value="Nucleoside_phosphorylase_CS"/>
</dbReference>
<dbReference type="RefSeq" id="WP_089073294.1">
    <property type="nucleotide sequence ID" value="NZ_CBCSAM010000001.1"/>
</dbReference>
<evidence type="ECO:0000256" key="4">
    <source>
        <dbReference type="ARBA" id="ARBA00048447"/>
    </source>
</evidence>
<keyword evidence="2 5" id="KW-0328">Glycosyltransferase</keyword>
<evidence type="ECO:0000256" key="2">
    <source>
        <dbReference type="ARBA" id="ARBA00022676"/>
    </source>
</evidence>
<evidence type="ECO:0000313" key="8">
    <source>
        <dbReference type="Proteomes" id="UP000242175"/>
    </source>
</evidence>
<accession>A0A220VDT5</accession>
<feature type="binding site" description="in other chain" evidence="5">
    <location>
        <begin position="88"/>
        <end position="91"/>
    </location>
    <ligand>
        <name>phosphate</name>
        <dbReference type="ChEBI" id="CHEBI:43474"/>
        <note>ligand shared between dimeric partners</note>
    </ligand>
</feature>
<dbReference type="CDD" id="cd09006">
    <property type="entry name" value="PNP_EcPNPI-like"/>
    <property type="match status" value="1"/>
</dbReference>
<feature type="site" description="Important for catalytic activity" evidence="5">
    <location>
        <position position="218"/>
    </location>
</feature>
<dbReference type="PROSITE" id="PS01232">
    <property type="entry name" value="PNP_UDP_1"/>
    <property type="match status" value="1"/>
</dbReference>
<dbReference type="GO" id="GO:0004731">
    <property type="term" value="F:purine-nucleoside phosphorylase activity"/>
    <property type="evidence" value="ECO:0007669"/>
    <property type="project" value="UniProtKB-UniRule"/>
</dbReference>